<dbReference type="PATRIC" id="fig|1396.433.peg.4909"/>
<reference evidence="3" key="2">
    <citation type="submission" date="2015-04" db="EMBL/GenBank/DDBJ databases">
        <title>Draft Genome Sequences of Eight Spore-Forming Food Isolates of Bacillus cereus Genome sequencing.</title>
        <authorList>
            <person name="Krawcyk A.O."/>
            <person name="de Jong A."/>
            <person name="Eijlander R.T."/>
            <person name="Berendsen E.M."/>
            <person name="Holsappel S."/>
            <person name="Wells-Bennik M."/>
            <person name="Kuipers O.P."/>
        </authorList>
    </citation>
    <scope>NUCLEOTIDE SEQUENCE [LARGE SCALE GENOMIC DNA]</scope>
    <source>
        <strain evidence="3">B4147</strain>
    </source>
</reference>
<evidence type="ECO:0000313" key="2">
    <source>
        <dbReference type="EMBL" id="KKZ92947.1"/>
    </source>
</evidence>
<dbReference type="NCBIfam" id="NF006085">
    <property type="entry name" value="PRK08233.1"/>
    <property type="match status" value="1"/>
</dbReference>
<name>A0A0G8BZD2_9BACI</name>
<dbReference type="GO" id="GO:0004849">
    <property type="term" value="F:uridine kinase activity"/>
    <property type="evidence" value="ECO:0007669"/>
    <property type="project" value="UniProtKB-EC"/>
</dbReference>
<dbReference type="Pfam" id="PF00485">
    <property type="entry name" value="PRK"/>
    <property type="match status" value="1"/>
</dbReference>
<accession>A0A0G8BZD2</accession>
<evidence type="ECO:0000313" key="3">
    <source>
        <dbReference type="Proteomes" id="UP000035350"/>
    </source>
</evidence>
<proteinExistence type="predicted"/>
<feature type="domain" description="Phosphoribulokinase/uridine kinase" evidence="1">
    <location>
        <begin position="101"/>
        <end position="173"/>
    </location>
</feature>
<dbReference type="EC" id="2.7.1.48" evidence="2"/>
<dbReference type="AlphaFoldDB" id="A0A0G8BZD2"/>
<protein>
    <submittedName>
        <fullName evidence="2">Putative uridine kinase</fullName>
        <ecNumber evidence="2">2.7.1.48</ecNumber>
    </submittedName>
</protein>
<dbReference type="Gene3D" id="3.40.50.300">
    <property type="entry name" value="P-loop containing nucleotide triphosphate hydrolases"/>
    <property type="match status" value="1"/>
</dbReference>
<dbReference type="Proteomes" id="UP000035350">
    <property type="component" value="Unassembled WGS sequence"/>
</dbReference>
<gene>
    <name evidence="2" type="ORF">B4147_2183</name>
</gene>
<keyword evidence="2" id="KW-0418">Kinase</keyword>
<evidence type="ECO:0000259" key="1">
    <source>
        <dbReference type="Pfam" id="PF00485"/>
    </source>
</evidence>
<dbReference type="GO" id="GO:0005524">
    <property type="term" value="F:ATP binding"/>
    <property type="evidence" value="ECO:0007669"/>
    <property type="project" value="InterPro"/>
</dbReference>
<dbReference type="SUPFAM" id="SSF52540">
    <property type="entry name" value="P-loop containing nucleoside triphosphate hydrolases"/>
    <property type="match status" value="1"/>
</dbReference>
<dbReference type="EMBL" id="LCYN01000031">
    <property type="protein sequence ID" value="KKZ92947.1"/>
    <property type="molecule type" value="Genomic_DNA"/>
</dbReference>
<reference evidence="2 3" key="1">
    <citation type="journal article" date="2015" name="Genome Announc.">
        <title>Next-Generation Whole-Genome Sequencing of Eight Strains of Bacillus cereus, Isolated from Food.</title>
        <authorList>
            <person name="Krawczyk A.O."/>
            <person name="de Jong A."/>
            <person name="Eijlander R.T."/>
            <person name="Berendsen E.M."/>
            <person name="Holsappel S."/>
            <person name="Wells-Bennik M.H."/>
            <person name="Kuipers O.P."/>
        </authorList>
    </citation>
    <scope>NUCLEOTIDE SEQUENCE [LARGE SCALE GENOMIC DNA]</scope>
    <source>
        <strain evidence="2 3">B4147</strain>
    </source>
</reference>
<dbReference type="InterPro" id="IPR027417">
    <property type="entry name" value="P-loop_NTPase"/>
</dbReference>
<sequence>MLCQLKGGWWEIMNKKAKIITVAAVSGGGKTTVTERLSQKLINSKALYFDSYNFDNCPADICKWIDDGANYDDWVLTPLIHDIQHLIREGNVDYIIVDYPFAYLNNVMREFIDVTIFIDTPLDIAMARRILRDFKEDTIDEIHNDLKHYMTFARKAYLEAIHTVKPNSDIILDGSLSVSEIINHAVEELGLREVIVNG</sequence>
<organism evidence="2 3">
    <name type="scientific">Bacillus wiedmannii</name>
    <dbReference type="NCBI Taxonomy" id="1890302"/>
    <lineage>
        <taxon>Bacteria</taxon>
        <taxon>Bacillati</taxon>
        <taxon>Bacillota</taxon>
        <taxon>Bacilli</taxon>
        <taxon>Bacillales</taxon>
        <taxon>Bacillaceae</taxon>
        <taxon>Bacillus</taxon>
        <taxon>Bacillus cereus group</taxon>
    </lineage>
</organism>
<comment type="caution">
    <text evidence="2">The sequence shown here is derived from an EMBL/GenBank/DDBJ whole genome shotgun (WGS) entry which is preliminary data.</text>
</comment>
<dbReference type="InterPro" id="IPR006083">
    <property type="entry name" value="PRK/URK"/>
</dbReference>
<keyword evidence="2" id="KW-0808">Transferase</keyword>